<accession>A0ABS0XTM0</accession>
<gene>
    <name evidence="2" type="ORF">JAO74_16550</name>
</gene>
<name>A0ABS0XTM0_9SPHN</name>
<evidence type="ECO:0000313" key="2">
    <source>
        <dbReference type="EMBL" id="MBJ6123399.1"/>
    </source>
</evidence>
<dbReference type="RefSeq" id="WP_199040731.1">
    <property type="nucleotide sequence ID" value="NZ_JAELXS010000011.1"/>
</dbReference>
<organism evidence="2 3">
    <name type="scientific">Sphingomonas mollis</name>
    <dbReference type="NCBI Taxonomy" id="2795726"/>
    <lineage>
        <taxon>Bacteria</taxon>
        <taxon>Pseudomonadati</taxon>
        <taxon>Pseudomonadota</taxon>
        <taxon>Alphaproteobacteria</taxon>
        <taxon>Sphingomonadales</taxon>
        <taxon>Sphingomonadaceae</taxon>
        <taxon>Sphingomonas</taxon>
    </lineage>
</organism>
<dbReference type="Proteomes" id="UP000640426">
    <property type="component" value="Unassembled WGS sequence"/>
</dbReference>
<dbReference type="PROSITE" id="PS50112">
    <property type="entry name" value="PAS"/>
    <property type="match status" value="1"/>
</dbReference>
<feature type="domain" description="PAS" evidence="1">
    <location>
        <begin position="9"/>
        <end position="47"/>
    </location>
</feature>
<proteinExistence type="predicted"/>
<dbReference type="InterPro" id="IPR013767">
    <property type="entry name" value="PAS_fold"/>
</dbReference>
<dbReference type="Gene3D" id="1.10.10.10">
    <property type="entry name" value="Winged helix-like DNA-binding domain superfamily/Winged helix DNA-binding domain"/>
    <property type="match status" value="1"/>
</dbReference>
<keyword evidence="3" id="KW-1185">Reference proteome</keyword>
<reference evidence="3" key="1">
    <citation type="submission" date="2020-12" db="EMBL/GenBank/DDBJ databases">
        <title>Hymenobacter sp.</title>
        <authorList>
            <person name="Kim M.K."/>
        </authorList>
    </citation>
    <scope>NUCLEOTIDE SEQUENCE [LARGE SCALE GENOMIC DNA]</scope>
    <source>
        <strain evidence="3">BT553</strain>
    </source>
</reference>
<dbReference type="InterPro" id="IPR036388">
    <property type="entry name" value="WH-like_DNA-bd_sf"/>
</dbReference>
<dbReference type="InterPro" id="IPR000014">
    <property type="entry name" value="PAS"/>
</dbReference>
<protein>
    <submittedName>
        <fullName evidence="2">PAS domain-containing protein</fullName>
    </submittedName>
</protein>
<dbReference type="Gene3D" id="3.30.450.20">
    <property type="entry name" value="PAS domain"/>
    <property type="match status" value="1"/>
</dbReference>
<sequence length="217" mass="23875">MSVLVGHSVSDADGRILTMDQSLCDLLQRSAAELVGMSYADLTHPDDVVRNVADVESLRVCGGPVLVRKRYVRADSSTVWCDVHVSRFASPDGGRLIGTIHLVNPGAVDRGPESLWRAARRVGDLMIQRRIEFGSDLFADQAWSILLDTYLAEAEGRLISIAEIGHSLESTGPLTERWIKALESRGWIERTIWDLGAIQLTADGLTRIERLLASQVV</sequence>
<dbReference type="EMBL" id="JAELXS010000011">
    <property type="protein sequence ID" value="MBJ6123399.1"/>
    <property type="molecule type" value="Genomic_DNA"/>
</dbReference>
<dbReference type="CDD" id="cd00130">
    <property type="entry name" value="PAS"/>
    <property type="match status" value="1"/>
</dbReference>
<evidence type="ECO:0000259" key="1">
    <source>
        <dbReference type="PROSITE" id="PS50112"/>
    </source>
</evidence>
<dbReference type="NCBIfam" id="TIGR00229">
    <property type="entry name" value="sensory_box"/>
    <property type="match status" value="1"/>
</dbReference>
<dbReference type="SUPFAM" id="SSF46785">
    <property type="entry name" value="Winged helix' DNA-binding domain"/>
    <property type="match status" value="1"/>
</dbReference>
<evidence type="ECO:0000313" key="3">
    <source>
        <dbReference type="Proteomes" id="UP000640426"/>
    </source>
</evidence>
<comment type="caution">
    <text evidence="2">The sequence shown here is derived from an EMBL/GenBank/DDBJ whole genome shotgun (WGS) entry which is preliminary data.</text>
</comment>
<dbReference type="Pfam" id="PF00989">
    <property type="entry name" value="PAS"/>
    <property type="match status" value="1"/>
</dbReference>
<dbReference type="InterPro" id="IPR036390">
    <property type="entry name" value="WH_DNA-bd_sf"/>
</dbReference>
<dbReference type="SUPFAM" id="SSF55785">
    <property type="entry name" value="PYP-like sensor domain (PAS domain)"/>
    <property type="match status" value="1"/>
</dbReference>
<dbReference type="InterPro" id="IPR035965">
    <property type="entry name" value="PAS-like_dom_sf"/>
</dbReference>